<dbReference type="PANTHER" id="PTHR11059:SF0">
    <property type="entry name" value="DNA REPAIR PROTEIN RECN"/>
    <property type="match status" value="1"/>
</dbReference>
<evidence type="ECO:0000256" key="5">
    <source>
        <dbReference type="ARBA" id="ARBA00022763"/>
    </source>
</evidence>
<evidence type="ECO:0000256" key="4">
    <source>
        <dbReference type="ARBA" id="ARBA00022741"/>
    </source>
</evidence>
<dbReference type="EMBL" id="CZKB01000009">
    <property type="protein sequence ID" value="CUR59475.1"/>
    <property type="molecule type" value="Genomic_DNA"/>
</dbReference>
<dbReference type="PIRSF" id="PIRSF003128">
    <property type="entry name" value="RecN"/>
    <property type="match status" value="1"/>
</dbReference>
<dbReference type="GO" id="GO:0005524">
    <property type="term" value="F:ATP binding"/>
    <property type="evidence" value="ECO:0007669"/>
    <property type="project" value="UniProtKB-KW"/>
</dbReference>
<dbReference type="AlphaFoldDB" id="A0A2P2CBV5"/>
<keyword evidence="5" id="KW-0227">DNA damage</keyword>
<evidence type="ECO:0000256" key="3">
    <source>
        <dbReference type="ARBA" id="ARBA00021315"/>
    </source>
</evidence>
<dbReference type="Gene3D" id="3.40.50.300">
    <property type="entry name" value="P-loop containing nucleotide triphosphate hydrolases"/>
    <property type="match status" value="2"/>
</dbReference>
<evidence type="ECO:0000256" key="1">
    <source>
        <dbReference type="ARBA" id="ARBA00003618"/>
    </source>
</evidence>
<dbReference type="GO" id="GO:0006310">
    <property type="term" value="P:DNA recombination"/>
    <property type="evidence" value="ECO:0007669"/>
    <property type="project" value="InterPro"/>
</dbReference>
<evidence type="ECO:0000256" key="8">
    <source>
        <dbReference type="ARBA" id="ARBA00033408"/>
    </source>
</evidence>
<evidence type="ECO:0000259" key="10">
    <source>
        <dbReference type="Pfam" id="PF02463"/>
    </source>
</evidence>
<name>A0A2P2CBV5_9ZZZZ</name>
<evidence type="ECO:0000313" key="11">
    <source>
        <dbReference type="EMBL" id="CUR59475.1"/>
    </source>
</evidence>
<dbReference type="CDD" id="cd03241">
    <property type="entry name" value="ABC_RecN"/>
    <property type="match status" value="1"/>
</dbReference>
<organism evidence="11">
    <name type="scientific">metagenome</name>
    <dbReference type="NCBI Taxonomy" id="256318"/>
    <lineage>
        <taxon>unclassified sequences</taxon>
        <taxon>metagenomes</taxon>
    </lineage>
</organism>
<dbReference type="NCBIfam" id="TIGR00634">
    <property type="entry name" value="recN"/>
    <property type="match status" value="1"/>
</dbReference>
<feature type="coiled-coil region" evidence="9">
    <location>
        <begin position="340"/>
        <end position="367"/>
    </location>
</feature>
<dbReference type="InterPro" id="IPR027417">
    <property type="entry name" value="P-loop_NTPase"/>
</dbReference>
<dbReference type="GO" id="GO:0009432">
    <property type="term" value="P:SOS response"/>
    <property type="evidence" value="ECO:0007669"/>
    <property type="project" value="TreeGrafter"/>
</dbReference>
<sequence length="590" mass="61526">MLEELRISSLGVIDSSTLELGPGLTVITGETGAGKTMVVTALGLLLGGRADSGAVRSGAKQARVEGVVAAGSLTEFRTAVEDTGGEVEDGQVVLARNVAAQGRSRAWVGGAAVPVTTLAELAEPLVAVHGQSDQHRLLKSGAQRASLDRFGGAELAETAEAYAARWAELAQTERTLAEVVGSARERAREADQLRFGLGEVEAVDPRPGEDAELASEETRLGFADTLRTAAEQAREALSSDEGAVDALATTSAARQALEGVREHDATAGELADRAAELSHLLVDLAGDVASYAASLDTDPARLAAVSERRAALTALTRKYGDTIDEVLAWAEEGAKRLLDLEDTDGQITELEQRRDRIRGELGELAARLSDQRAKAAVRLGAVVSDELTSLAMPHATVSIAVTQQEVAAPETPAGPVIKVGKRWLRATSHGIDDVEFLLAANTGADARPLHKGASGGELSRVMLALEVSLAETGSVPTFVFDEVDAGVGGRAAIEVGRRLAALARSSQVLVVTHLPQVAAYADRHVVVHKSSDGSVTTSGLVTLDEAGREQELSRMLAGVEDSESARAHARELLDAAAPERACLPEGQGHG</sequence>
<dbReference type="Pfam" id="PF02463">
    <property type="entry name" value="SMC_N"/>
    <property type="match status" value="1"/>
</dbReference>
<evidence type="ECO:0000256" key="2">
    <source>
        <dbReference type="ARBA" id="ARBA00009441"/>
    </source>
</evidence>
<dbReference type="InterPro" id="IPR004604">
    <property type="entry name" value="DNA_recomb/repair_RecN"/>
</dbReference>
<dbReference type="SUPFAM" id="SSF52540">
    <property type="entry name" value="P-loop containing nucleoside triphosphate hydrolases"/>
    <property type="match status" value="2"/>
</dbReference>
<dbReference type="FunFam" id="3.40.50.300:FF:000319">
    <property type="entry name" value="DNA repair protein RecN"/>
    <property type="match status" value="1"/>
</dbReference>
<comment type="similarity">
    <text evidence="2">Belongs to the RecN family.</text>
</comment>
<evidence type="ECO:0000256" key="7">
    <source>
        <dbReference type="ARBA" id="ARBA00023204"/>
    </source>
</evidence>
<keyword evidence="4" id="KW-0547">Nucleotide-binding</keyword>
<dbReference type="GO" id="GO:0006281">
    <property type="term" value="P:DNA repair"/>
    <property type="evidence" value="ECO:0007669"/>
    <property type="project" value="UniProtKB-KW"/>
</dbReference>
<dbReference type="GO" id="GO:0043590">
    <property type="term" value="C:bacterial nucleoid"/>
    <property type="evidence" value="ECO:0007669"/>
    <property type="project" value="TreeGrafter"/>
</dbReference>
<dbReference type="InterPro" id="IPR003395">
    <property type="entry name" value="RecF/RecN/SMC_N"/>
</dbReference>
<evidence type="ECO:0000256" key="6">
    <source>
        <dbReference type="ARBA" id="ARBA00022840"/>
    </source>
</evidence>
<dbReference type="FunFam" id="3.40.50.300:FF:000356">
    <property type="entry name" value="DNA repair protein RecN"/>
    <property type="match status" value="1"/>
</dbReference>
<reference evidence="11" key="1">
    <citation type="submission" date="2015-08" db="EMBL/GenBank/DDBJ databases">
        <authorList>
            <person name="Babu N.S."/>
            <person name="Beckwith C.J."/>
            <person name="Beseler K.G."/>
            <person name="Brison A."/>
            <person name="Carone J.V."/>
            <person name="Caskin T.P."/>
            <person name="Diamond M."/>
            <person name="Durham M.E."/>
            <person name="Foxe J.M."/>
            <person name="Go M."/>
            <person name="Henderson B.A."/>
            <person name="Jones I.B."/>
            <person name="McGettigan J.A."/>
            <person name="Micheletti S.J."/>
            <person name="Nasrallah M.E."/>
            <person name="Ortiz D."/>
            <person name="Piller C.R."/>
            <person name="Privatt S.R."/>
            <person name="Schneider S.L."/>
            <person name="Sharp S."/>
            <person name="Smith T.C."/>
            <person name="Stanton J.D."/>
            <person name="Ullery H.E."/>
            <person name="Wilson R.J."/>
            <person name="Serrano M.G."/>
            <person name="Buck G."/>
            <person name="Lee V."/>
            <person name="Wang Y."/>
            <person name="Carvalho R."/>
            <person name="Voegtly L."/>
            <person name="Shi R."/>
            <person name="Duckworth R."/>
            <person name="Johnson A."/>
            <person name="Loviza R."/>
            <person name="Walstead R."/>
            <person name="Shah Z."/>
            <person name="Kiflezghi M."/>
            <person name="Wade K."/>
            <person name="Ball S.L."/>
            <person name="Bradley K.W."/>
            <person name="Asai D.J."/>
            <person name="Bowman C.A."/>
            <person name="Russell D.A."/>
            <person name="Pope W.H."/>
            <person name="Jacobs-Sera D."/>
            <person name="Hendrix R.W."/>
            <person name="Hatfull G.F."/>
        </authorList>
    </citation>
    <scope>NUCLEOTIDE SEQUENCE</scope>
</reference>
<protein>
    <recommendedName>
        <fullName evidence="3">DNA repair protein RecN</fullName>
    </recommendedName>
    <alternativeName>
        <fullName evidence="8">Recombination protein N</fullName>
    </alternativeName>
</protein>
<keyword evidence="7" id="KW-0234">DNA repair</keyword>
<feature type="domain" description="RecF/RecN/SMC N-terminal" evidence="10">
    <location>
        <begin position="3"/>
        <end position="533"/>
    </location>
</feature>
<comment type="function">
    <text evidence="1">May be involved in recombinational repair of damaged DNA.</text>
</comment>
<gene>
    <name evidence="11" type="primary">recN</name>
    <name evidence="11" type="ORF">NOCA1170259</name>
</gene>
<keyword evidence="6" id="KW-0067">ATP-binding</keyword>
<accession>A0A2P2CBV5</accession>
<dbReference type="PANTHER" id="PTHR11059">
    <property type="entry name" value="DNA REPAIR PROTEIN RECN"/>
    <property type="match status" value="1"/>
</dbReference>
<evidence type="ECO:0000256" key="9">
    <source>
        <dbReference type="SAM" id="Coils"/>
    </source>
</evidence>
<proteinExistence type="inferred from homology"/>
<keyword evidence="9" id="KW-0175">Coiled coil</keyword>